<evidence type="ECO:0000256" key="2">
    <source>
        <dbReference type="PROSITE-ProRule" id="PRU00708"/>
    </source>
</evidence>
<reference evidence="4" key="1">
    <citation type="submission" date="2023-10" db="EMBL/GenBank/DDBJ databases">
        <authorList>
            <person name="Chen Y."/>
            <person name="Shah S."/>
            <person name="Dougan E. K."/>
            <person name="Thang M."/>
            <person name="Chan C."/>
        </authorList>
    </citation>
    <scope>NUCLEOTIDE SEQUENCE [LARGE SCALE GENOMIC DNA]</scope>
</reference>
<feature type="compositionally biased region" description="Basic and acidic residues" evidence="3">
    <location>
        <begin position="587"/>
        <end position="607"/>
    </location>
</feature>
<dbReference type="PROSITE" id="PS51375">
    <property type="entry name" value="PPR"/>
    <property type="match status" value="6"/>
</dbReference>
<dbReference type="Gene3D" id="1.25.40.10">
    <property type="entry name" value="Tetratricopeptide repeat domain"/>
    <property type="match status" value="2"/>
</dbReference>
<evidence type="ECO:0008006" key="6">
    <source>
        <dbReference type="Google" id="ProtNLM"/>
    </source>
</evidence>
<evidence type="ECO:0000256" key="1">
    <source>
        <dbReference type="ARBA" id="ARBA00022737"/>
    </source>
</evidence>
<feature type="compositionally biased region" description="Low complexity" evidence="3">
    <location>
        <begin position="1046"/>
        <end position="1060"/>
    </location>
</feature>
<feature type="repeat" description="PPR" evidence="2">
    <location>
        <begin position="1123"/>
        <end position="1157"/>
    </location>
</feature>
<gene>
    <name evidence="4" type="ORF">PCOR1329_LOCUS29569</name>
</gene>
<feature type="region of interest" description="Disordered" evidence="3">
    <location>
        <begin position="1030"/>
        <end position="1076"/>
    </location>
</feature>
<feature type="repeat" description="PPR" evidence="2">
    <location>
        <begin position="1228"/>
        <end position="1263"/>
    </location>
</feature>
<dbReference type="PANTHER" id="PTHR47936">
    <property type="entry name" value="PPR_LONG DOMAIN-CONTAINING PROTEIN"/>
    <property type="match status" value="1"/>
</dbReference>
<feature type="repeat" description="PPR" evidence="2">
    <location>
        <begin position="1264"/>
        <end position="1298"/>
    </location>
</feature>
<feature type="region of interest" description="Disordered" evidence="3">
    <location>
        <begin position="253"/>
        <end position="276"/>
    </location>
</feature>
<feature type="region of interest" description="Disordered" evidence="3">
    <location>
        <begin position="979"/>
        <end position="1001"/>
    </location>
</feature>
<protein>
    <recommendedName>
        <fullName evidence="6">Pentatricopeptide repeat-containing protein, chloroplastic</fullName>
    </recommendedName>
</protein>
<feature type="compositionally biased region" description="Low complexity" evidence="3">
    <location>
        <begin position="527"/>
        <end position="541"/>
    </location>
</feature>
<dbReference type="Pfam" id="PF13041">
    <property type="entry name" value="PPR_2"/>
    <property type="match status" value="1"/>
</dbReference>
<proteinExistence type="predicted"/>
<dbReference type="InterPro" id="IPR011990">
    <property type="entry name" value="TPR-like_helical_dom_sf"/>
</dbReference>
<name>A0ABN9SHJ5_9DINO</name>
<dbReference type="NCBIfam" id="TIGR00756">
    <property type="entry name" value="PPR"/>
    <property type="match status" value="3"/>
</dbReference>
<dbReference type="EMBL" id="CAUYUJ010011126">
    <property type="protein sequence ID" value="CAK0831139.1"/>
    <property type="molecule type" value="Genomic_DNA"/>
</dbReference>
<sequence>ILVWPWRRERGGGAMYTEVEECLGHDPPELLQVGEGMRRLDFLASDVLLRPEWVLIGAALVLQYHAMIFWKGCSLCGKYGGRSGSTWLRTVGRQLMILQFYFCRSPWVALPRENPVRWSMGVVICDVYFMEWCAHALRWLQGGASSFWQEMDYNKVARQKVIRSAYMDFSQSLADISLLVFCQVFSASTTSSAARATPIRCLLTPASRRAAAAAPARRRSMQGPGPAPPLKGGRGGLPEGLKQWRSVLLPALGGAAKDRDPPGRGKSSITTGSTAVASMTTQFVMEGLERPAPQEPTAPRAERAARSPGIWAWVDSGPDLALDDGKTVEVLLGGFSPVVPALGLGLQQALSHCDTGGCSAPRGAPLWLPHVCPRCLPLLLRGGADPGRVLSLHLGDGGRGRLPPPPLPALPSLQELQIVGIAALASPLALAALDGAALRRLALAQLEAEARWPQRWCPGACGKPAAVPAEAPRGSGFGFEGREARSAEGRFTQLRAPEAREAPPPAPLRRGRRGAATMGSACERAGVEGAPAGPAAEAPAQRAERLRQQHQELKDRYRTLERDVHARVEQNRELKQDTEDIQSSKLRAAEERARAAEEARRGAEEAAAQREEQLELLRSELAELQEEVGPAEALAGRLAELQHEREEAARAQAEQEAGRVRAEQRMLAEEHAELGRALEERRARLGQAEEIVERLRQSKGQTLDRLSAGRSSPGSQQWGLDCSVLSEAPSALSLEIAELRAENAALKVRRLDMEELAEQMVVRAEQAAQKFETAGRALSGGTSLAGSLRVVDAEPLDCGARPAAPAALDAEAAWAQGAEAAAAAAAARAGLWPSALHAPARESAPDGRLVATAAETAPAPAPLRRLVATPPATEARAAAGVRPVTIATLPAAPPSRGGALPAAAASPEQRPRSPWAAGVGVPQGPGGAAAASTSAAWPAAAAAAAALSPRPALAAAAAPCGAGPSAPVPVAAAARRGLSPGARRPAAGAAADGREPQAAAAQPRLWGLAAARQQAAAAGLAAPQPLQRPAAAAAAAAPTQRERQLRGGAPPLRLAPASPARRPPPGKALRQGGAGGAGGELEALVLQARVSYNAGISACEKGEQWHRALALLSEMREAKLELDVISYNAGISACEKGEQWQRALALLSEMREAKLEPNVISYNAGISACKKGEQWQRALALLSEMRETKLEPNVISYNAGISACEKGEQWQRALALLSEMREAKLELDVISYSAGISACEKGGEQWQRALALLSEMWEAKLEPNVISYSAGISACAKGEQWQRALALLSEMREAKLEPNVISCSAGISVCEKGKKWQRALALLGKMQDAKLRPNTIGDSDETSACESGELWQRASVQLNEMRATTLEPSVITETRSKGKVKPEEADLTLQASAGNTDDTARCIGQARNRVCSTGIRVLKRRNGSKRTYSTNHVRRGIVVTTAEVAVSQQWIRK</sequence>
<evidence type="ECO:0000313" key="5">
    <source>
        <dbReference type="Proteomes" id="UP001189429"/>
    </source>
</evidence>
<evidence type="ECO:0000313" key="4">
    <source>
        <dbReference type="EMBL" id="CAK0831139.1"/>
    </source>
</evidence>
<feature type="region of interest" description="Disordered" evidence="3">
    <location>
        <begin position="889"/>
        <end position="930"/>
    </location>
</feature>
<feature type="region of interest" description="Disordered" evidence="3">
    <location>
        <begin position="212"/>
        <end position="236"/>
    </location>
</feature>
<feature type="region of interest" description="Disordered" evidence="3">
    <location>
        <begin position="489"/>
        <end position="547"/>
    </location>
</feature>
<dbReference type="PANTHER" id="PTHR47936:SF1">
    <property type="entry name" value="PENTATRICOPEPTIDE REPEAT-CONTAINING PROTEIN GUN1, CHLOROPLASTIC"/>
    <property type="match status" value="1"/>
</dbReference>
<feature type="non-terminal residue" evidence="4">
    <location>
        <position position="1"/>
    </location>
</feature>
<evidence type="ECO:0000256" key="3">
    <source>
        <dbReference type="SAM" id="MobiDB-lite"/>
    </source>
</evidence>
<keyword evidence="1" id="KW-0677">Repeat</keyword>
<feature type="compositionally biased region" description="Basic and acidic residues" evidence="3">
    <location>
        <begin position="568"/>
        <end position="578"/>
    </location>
</feature>
<comment type="caution">
    <text evidence="4">The sequence shown here is derived from an EMBL/GenBank/DDBJ whole genome shotgun (WGS) entry which is preliminary data.</text>
</comment>
<feature type="repeat" description="PPR" evidence="2">
    <location>
        <begin position="1193"/>
        <end position="1227"/>
    </location>
</feature>
<feature type="region of interest" description="Disordered" evidence="3">
    <location>
        <begin position="568"/>
        <end position="607"/>
    </location>
</feature>
<feature type="compositionally biased region" description="Polar residues" evidence="3">
    <location>
        <begin position="267"/>
        <end position="276"/>
    </location>
</feature>
<dbReference type="Pfam" id="PF13812">
    <property type="entry name" value="PPR_3"/>
    <property type="match status" value="2"/>
</dbReference>
<keyword evidence="5" id="KW-1185">Reference proteome</keyword>
<accession>A0ABN9SHJ5</accession>
<organism evidence="4 5">
    <name type="scientific">Prorocentrum cordatum</name>
    <dbReference type="NCBI Taxonomy" id="2364126"/>
    <lineage>
        <taxon>Eukaryota</taxon>
        <taxon>Sar</taxon>
        <taxon>Alveolata</taxon>
        <taxon>Dinophyceae</taxon>
        <taxon>Prorocentrales</taxon>
        <taxon>Prorocentraceae</taxon>
        <taxon>Prorocentrum</taxon>
    </lineage>
</organism>
<feature type="repeat" description="PPR" evidence="2">
    <location>
        <begin position="1158"/>
        <end position="1192"/>
    </location>
</feature>
<dbReference type="InterPro" id="IPR002885">
    <property type="entry name" value="PPR_rpt"/>
</dbReference>
<dbReference type="Proteomes" id="UP001189429">
    <property type="component" value="Unassembled WGS sequence"/>
</dbReference>
<feature type="repeat" description="PPR" evidence="2">
    <location>
        <begin position="1088"/>
        <end position="1122"/>
    </location>
</feature>